<keyword evidence="4" id="KW-1185">Reference proteome</keyword>
<dbReference type="InterPro" id="IPR001646">
    <property type="entry name" value="5peptide_repeat"/>
</dbReference>
<dbReference type="EMBL" id="BMMT01000002">
    <property type="protein sequence ID" value="GGI75163.1"/>
    <property type="molecule type" value="Genomic_DNA"/>
</dbReference>
<name>A0A917N7K7_9PSEU</name>
<proteinExistence type="predicted"/>
<dbReference type="Proteomes" id="UP001500220">
    <property type="component" value="Unassembled WGS sequence"/>
</dbReference>
<comment type="caution">
    <text evidence="2">The sequence shown here is derived from an EMBL/GenBank/DDBJ whole genome shotgun (WGS) entry which is preliminary data.</text>
</comment>
<evidence type="ECO:0000313" key="4">
    <source>
        <dbReference type="Proteomes" id="UP001500220"/>
    </source>
</evidence>
<reference evidence="1 4" key="2">
    <citation type="journal article" date="2019" name="Int. J. Syst. Evol. Microbiol.">
        <title>The Global Catalogue of Microorganisms (GCM) 10K type strain sequencing project: providing services to taxonomists for standard genome sequencing and annotation.</title>
        <authorList>
            <consortium name="The Broad Institute Genomics Platform"/>
            <consortium name="The Broad Institute Genome Sequencing Center for Infectious Disease"/>
            <person name="Wu L."/>
            <person name="Ma J."/>
        </authorList>
    </citation>
    <scope>NUCLEOTIDE SEQUENCE [LARGE SCALE GENOMIC DNA]</scope>
    <source>
        <strain evidence="1 4">JCM 10664</strain>
    </source>
</reference>
<evidence type="ECO:0000313" key="2">
    <source>
        <dbReference type="EMBL" id="GGI75163.1"/>
    </source>
</evidence>
<evidence type="ECO:0000313" key="1">
    <source>
        <dbReference type="EMBL" id="GAA0520087.1"/>
    </source>
</evidence>
<dbReference type="AlphaFoldDB" id="A0A917N7K7"/>
<protein>
    <recommendedName>
        <fullName evidence="5">Pentapeptide repeat protein</fullName>
    </recommendedName>
</protein>
<dbReference type="Gene3D" id="2.160.20.80">
    <property type="entry name" value="E3 ubiquitin-protein ligase SopA"/>
    <property type="match status" value="1"/>
</dbReference>
<dbReference type="SUPFAM" id="SSF141571">
    <property type="entry name" value="Pentapeptide repeat-like"/>
    <property type="match status" value="1"/>
</dbReference>
<reference evidence="2 3" key="1">
    <citation type="journal article" date="2014" name="Int. J. Syst. Evol. Microbiol.">
        <title>Complete genome sequence of Corynebacterium casei LMG S-19264T (=DSM 44701T), isolated from a smear-ripened cheese.</title>
        <authorList>
            <consortium name="US DOE Joint Genome Institute (JGI-PGF)"/>
            <person name="Walter F."/>
            <person name="Albersmeier A."/>
            <person name="Kalinowski J."/>
            <person name="Ruckert C."/>
        </authorList>
    </citation>
    <scope>NUCLEOTIDE SEQUENCE [LARGE SCALE GENOMIC DNA]</scope>
    <source>
        <strain evidence="2 3">CGMCC 4.7206</strain>
    </source>
</reference>
<reference evidence="1" key="4">
    <citation type="submission" date="2023-12" db="EMBL/GenBank/DDBJ databases">
        <authorList>
            <person name="Sun Q."/>
            <person name="Inoue M."/>
        </authorList>
    </citation>
    <scope>NUCLEOTIDE SEQUENCE</scope>
    <source>
        <strain evidence="1">JCM 10664</strain>
    </source>
</reference>
<dbReference type="Pfam" id="PF00805">
    <property type="entry name" value="Pentapeptide"/>
    <property type="match status" value="3"/>
</dbReference>
<evidence type="ECO:0008006" key="5">
    <source>
        <dbReference type="Google" id="ProtNLM"/>
    </source>
</evidence>
<dbReference type="PANTHER" id="PTHR14136:SF17">
    <property type="entry name" value="BTB_POZ DOMAIN-CONTAINING PROTEIN KCTD9"/>
    <property type="match status" value="1"/>
</dbReference>
<dbReference type="InterPro" id="IPR051082">
    <property type="entry name" value="Pentapeptide-BTB/POZ_domain"/>
</dbReference>
<accession>A0A917N7K7</accession>
<reference evidence="2" key="3">
    <citation type="submission" date="2020-09" db="EMBL/GenBank/DDBJ databases">
        <authorList>
            <person name="Sun Q."/>
            <person name="Zhou Y."/>
        </authorList>
    </citation>
    <scope>NUCLEOTIDE SEQUENCE</scope>
    <source>
        <strain evidence="2">CGMCC 4.7206</strain>
    </source>
</reference>
<sequence length="381" mass="41434">MSSGTHDWQPRRWPNDPEVVSDLRSWLAGEGHREFYAIDADLRGADLSGGDFTSAWFMSSNLADTTLRGIQLADAECTEARFTRADLSDANFAEASLDRANFVMARLARANFTRATAMDSNFQGASLAGATLVKTLLSGANFTDADLEGCNFDRADLSEADLTGARIDGTIGLVRGPVVVQTEPRRILLDGSDLEEWFRNHGSNMTVRPPSAPPDSVDEQPRIIAPVPVDPHQLPDVTWTSSAIHVDLPHSQLNRWVQQLGRGPEHLWEIDVRNVASVQALANSISPGATSLAEAIRHVRAKVLVFTKLEQLGVRNRPVLIELLHTLPTALAARKASGTSLHIGLVDLSADKADVVIAELGRAPTEDVVEPITIFDYPTMP</sequence>
<dbReference type="EMBL" id="BAAAHC010000009">
    <property type="protein sequence ID" value="GAA0520087.1"/>
    <property type="molecule type" value="Genomic_DNA"/>
</dbReference>
<dbReference type="RefSeq" id="WP_188985930.1">
    <property type="nucleotide sequence ID" value="NZ_BAAAHC010000009.1"/>
</dbReference>
<organism evidence="2 3">
    <name type="scientific">Saccharopolyspora thermophila</name>
    <dbReference type="NCBI Taxonomy" id="89367"/>
    <lineage>
        <taxon>Bacteria</taxon>
        <taxon>Bacillati</taxon>
        <taxon>Actinomycetota</taxon>
        <taxon>Actinomycetes</taxon>
        <taxon>Pseudonocardiales</taxon>
        <taxon>Pseudonocardiaceae</taxon>
        <taxon>Saccharopolyspora</taxon>
    </lineage>
</organism>
<dbReference type="PANTHER" id="PTHR14136">
    <property type="entry name" value="BTB_POZ DOMAIN-CONTAINING PROTEIN KCTD9"/>
    <property type="match status" value="1"/>
</dbReference>
<gene>
    <name evidence="1" type="ORF">GCM10009545_22630</name>
    <name evidence="2" type="ORF">GCM10011581_10250</name>
</gene>
<evidence type="ECO:0000313" key="3">
    <source>
        <dbReference type="Proteomes" id="UP000597989"/>
    </source>
</evidence>
<dbReference type="Proteomes" id="UP000597989">
    <property type="component" value="Unassembled WGS sequence"/>
</dbReference>